<feature type="transmembrane region" description="Helical" evidence="1">
    <location>
        <begin position="62"/>
        <end position="81"/>
    </location>
</feature>
<proteinExistence type="predicted"/>
<accession>E7GAA3</accession>
<evidence type="ECO:0000313" key="2">
    <source>
        <dbReference type="EMBL" id="EFW05111.1"/>
    </source>
</evidence>
<dbReference type="RefSeq" id="WP_008788801.1">
    <property type="nucleotide sequence ID" value="NZ_AKCB01000003.1"/>
</dbReference>
<feature type="transmembrane region" description="Helical" evidence="1">
    <location>
        <begin position="159"/>
        <end position="176"/>
    </location>
</feature>
<gene>
    <name evidence="2" type="ORF">HMPREF9488_01693</name>
</gene>
<dbReference type="eggNOG" id="ENOG5033323">
    <property type="taxonomic scope" value="Bacteria"/>
</dbReference>
<evidence type="ECO:0000313" key="3">
    <source>
        <dbReference type="Proteomes" id="UP000003157"/>
    </source>
</evidence>
<organism evidence="2 3">
    <name type="scientific">Coprobacillus cateniformis</name>
    <dbReference type="NCBI Taxonomy" id="100884"/>
    <lineage>
        <taxon>Bacteria</taxon>
        <taxon>Bacillati</taxon>
        <taxon>Bacillota</taxon>
        <taxon>Erysipelotrichia</taxon>
        <taxon>Erysipelotrichales</taxon>
        <taxon>Coprobacillaceae</taxon>
        <taxon>Coprobacillus</taxon>
    </lineage>
</organism>
<keyword evidence="3" id="KW-1185">Reference proteome</keyword>
<dbReference type="Proteomes" id="UP000003157">
    <property type="component" value="Unassembled WGS sequence"/>
</dbReference>
<keyword evidence="1" id="KW-1133">Transmembrane helix</keyword>
<comment type="caution">
    <text evidence="2">The sequence shown here is derived from an EMBL/GenBank/DDBJ whole genome shotgun (WGS) entry which is preliminary data.</text>
</comment>
<dbReference type="Pfam" id="PF09997">
    <property type="entry name" value="DUF2238"/>
    <property type="match status" value="1"/>
</dbReference>
<keyword evidence="1" id="KW-0472">Membrane</keyword>
<dbReference type="InterPro" id="IPR014509">
    <property type="entry name" value="YjdF-like"/>
</dbReference>
<feature type="transmembrane region" description="Helical" evidence="1">
    <location>
        <begin position="87"/>
        <end position="104"/>
    </location>
</feature>
<reference evidence="2 3" key="1">
    <citation type="submission" date="2010-12" db="EMBL/GenBank/DDBJ databases">
        <title>The Genome Sequence of Coprobacillus sp. strain 29_1.</title>
        <authorList>
            <consortium name="The Broad Institute Genome Sequencing Platform"/>
            <person name="Earl A."/>
            <person name="Ward D."/>
            <person name="Feldgarden M."/>
            <person name="Gevers D."/>
            <person name="Daigneault M."/>
            <person name="Sibley C.D."/>
            <person name="White A."/>
            <person name="Strauss J."/>
            <person name="Allen-Vercoe E."/>
            <person name="Young S.K."/>
            <person name="Zeng Q."/>
            <person name="Gargeya S."/>
            <person name="Fitzgerald M."/>
            <person name="Haas B."/>
            <person name="Abouelleil A."/>
            <person name="Alvarado L."/>
            <person name="Arachchi H.M."/>
            <person name="Berlin A."/>
            <person name="Brown A."/>
            <person name="Chapman S.B."/>
            <person name="Chen Z."/>
            <person name="Dunbar C."/>
            <person name="Freedman E."/>
            <person name="Gearin G."/>
            <person name="Gellesch M."/>
            <person name="Goldberg J."/>
            <person name="Griggs A."/>
            <person name="Gujja S."/>
            <person name="Heilman E."/>
            <person name="Heiman D."/>
            <person name="Howarth C."/>
            <person name="Larson L."/>
            <person name="Lui A."/>
            <person name="MacDonald P.J.P."/>
            <person name="Mehta T."/>
            <person name="Montmayeur A."/>
            <person name="Murphy C."/>
            <person name="Neiman D."/>
            <person name="Pearson M."/>
            <person name="Priest M."/>
            <person name="Roberts A."/>
            <person name="Saif S."/>
            <person name="Shea T."/>
            <person name="Shenoy N."/>
            <person name="Sisk P."/>
            <person name="Stolte C."/>
            <person name="Sykes S."/>
            <person name="White J."/>
            <person name="Yandava C."/>
            <person name="Nusbaum C."/>
            <person name="Birren B."/>
        </authorList>
    </citation>
    <scope>NUCLEOTIDE SEQUENCE [LARGE SCALE GENOMIC DNA]</scope>
    <source>
        <strain evidence="2 3">29_1</strain>
    </source>
</reference>
<dbReference type="STRING" id="100884.GCA_000269565_03535"/>
<dbReference type="OrthoDB" id="4966203at2"/>
<evidence type="ECO:0008006" key="4">
    <source>
        <dbReference type="Google" id="ProtNLM"/>
    </source>
</evidence>
<dbReference type="HOGENOM" id="CLU_1364248_0_0_9"/>
<dbReference type="GeneID" id="78231732"/>
<protein>
    <recommendedName>
        <fullName evidence="4">Membrane-spanning protein</fullName>
    </recommendedName>
</protein>
<dbReference type="EMBL" id="ADKX01000030">
    <property type="protein sequence ID" value="EFW05111.1"/>
    <property type="molecule type" value="Genomic_DNA"/>
</dbReference>
<feature type="transmembrane region" description="Helical" evidence="1">
    <location>
        <begin position="20"/>
        <end position="50"/>
    </location>
</feature>
<name>E7GAA3_9FIRM</name>
<sequence length="200" mass="23580">MNSFPFIIYNINMKTLYKSLLVLTILTLIFRTLTFFQYSLFISIALLLVVHWIPHILYKTEYVAYIYLTQVLGTTCGFYNLPYYDKFMHFLSGAIFVIIAYIILKKYIKEKPLLMIMMNCVETAIAFLWEVFEYSGLLLFNYDASRHYTTGVHDTMQDMIFSFIAGLIITYIIYKYPSYIDSLYKLPPDNLELSSQQSHI</sequence>
<evidence type="ECO:0000256" key="1">
    <source>
        <dbReference type="SAM" id="Phobius"/>
    </source>
</evidence>
<keyword evidence="1" id="KW-0812">Transmembrane</keyword>
<feature type="transmembrane region" description="Helical" evidence="1">
    <location>
        <begin position="116"/>
        <end position="139"/>
    </location>
</feature>
<dbReference type="AlphaFoldDB" id="E7GAA3"/>